<dbReference type="EMBL" id="RQYT01000026">
    <property type="protein sequence ID" value="RRD48938.1"/>
    <property type="molecule type" value="Genomic_DNA"/>
</dbReference>
<dbReference type="Proteomes" id="UP000280935">
    <property type="component" value="Unassembled WGS sequence"/>
</dbReference>
<sequence length="218" mass="23736">MSSSGIRVLIVEDHEKVRAQIQRIVESMPGVTVVGTATNGLNGVSLANRLDPDVILMDISMPVMDGIKATQQLSDIGARGRVIALTSLEDDATFHAALRAGVVGFLLKTSTRGEILHAIQQVHLGEAMLSPKLITRVLSRYERGNQPSEKIRELPERDLSLLRLVAEGLSNDEIATELGFTPATVKSYISRLLSRLDARDRAQLVIIAYQNGVVDPHP</sequence>
<dbReference type="SUPFAM" id="SSF52172">
    <property type="entry name" value="CheY-like"/>
    <property type="match status" value="1"/>
</dbReference>
<dbReference type="GO" id="GO:0006355">
    <property type="term" value="P:regulation of DNA-templated transcription"/>
    <property type="evidence" value="ECO:0007669"/>
    <property type="project" value="InterPro"/>
</dbReference>
<dbReference type="RefSeq" id="WP_125228433.1">
    <property type="nucleotide sequence ID" value="NZ_RQYT01000026.1"/>
</dbReference>
<dbReference type="SMART" id="SM00448">
    <property type="entry name" value="REC"/>
    <property type="match status" value="1"/>
</dbReference>
<evidence type="ECO:0000256" key="1">
    <source>
        <dbReference type="ARBA" id="ARBA00022553"/>
    </source>
</evidence>
<dbReference type="PANTHER" id="PTHR43214:SF24">
    <property type="entry name" value="TRANSCRIPTIONAL REGULATORY PROTEIN NARL-RELATED"/>
    <property type="match status" value="1"/>
</dbReference>
<proteinExistence type="predicted"/>
<feature type="domain" description="Response regulatory" evidence="7">
    <location>
        <begin position="7"/>
        <end position="123"/>
    </location>
</feature>
<dbReference type="PANTHER" id="PTHR43214">
    <property type="entry name" value="TWO-COMPONENT RESPONSE REGULATOR"/>
    <property type="match status" value="1"/>
</dbReference>
<keyword evidence="3 8" id="KW-0238">DNA-binding</keyword>
<evidence type="ECO:0000256" key="3">
    <source>
        <dbReference type="ARBA" id="ARBA00023125"/>
    </source>
</evidence>
<evidence type="ECO:0000313" key="9">
    <source>
        <dbReference type="Proteomes" id="UP000280935"/>
    </source>
</evidence>
<reference evidence="8 9" key="1">
    <citation type="submission" date="2018-11" db="EMBL/GenBank/DDBJ databases">
        <title>Genomes From Bacteria Associated with the Canine Oral Cavity: a Test Case for Automated Genome-Based Taxonomic Assignment.</title>
        <authorList>
            <person name="Coil D.A."/>
            <person name="Jospin G."/>
            <person name="Darling A.E."/>
            <person name="Wallis C."/>
            <person name="Davis I.J."/>
            <person name="Harris S."/>
            <person name="Eisen J.A."/>
            <person name="Holcombe L.J."/>
            <person name="O'Flynn C."/>
        </authorList>
    </citation>
    <scope>NUCLEOTIDE SEQUENCE [LARGE SCALE GENOMIC DNA]</scope>
    <source>
        <strain evidence="8 9">OH2822_COT-296</strain>
    </source>
</reference>
<evidence type="ECO:0000256" key="4">
    <source>
        <dbReference type="ARBA" id="ARBA00023163"/>
    </source>
</evidence>
<keyword evidence="4" id="KW-0804">Transcription</keyword>
<dbReference type="PROSITE" id="PS00622">
    <property type="entry name" value="HTH_LUXR_1"/>
    <property type="match status" value="1"/>
</dbReference>
<dbReference type="OrthoDB" id="9808843at2"/>
<dbReference type="InterPro" id="IPR000792">
    <property type="entry name" value="Tscrpt_reg_LuxR_C"/>
</dbReference>
<dbReference type="SUPFAM" id="SSF46894">
    <property type="entry name" value="C-terminal effector domain of the bipartite response regulators"/>
    <property type="match status" value="1"/>
</dbReference>
<evidence type="ECO:0000313" key="8">
    <source>
        <dbReference type="EMBL" id="RRD48938.1"/>
    </source>
</evidence>
<dbReference type="GO" id="GO:0003677">
    <property type="term" value="F:DNA binding"/>
    <property type="evidence" value="ECO:0007669"/>
    <property type="project" value="UniProtKB-KW"/>
</dbReference>
<dbReference type="InterPro" id="IPR016032">
    <property type="entry name" value="Sig_transdc_resp-reg_C-effctor"/>
</dbReference>
<feature type="domain" description="HTH luxR-type" evidence="6">
    <location>
        <begin position="147"/>
        <end position="212"/>
    </location>
</feature>
<evidence type="ECO:0000256" key="5">
    <source>
        <dbReference type="PROSITE-ProRule" id="PRU00169"/>
    </source>
</evidence>
<dbReference type="InterPro" id="IPR001789">
    <property type="entry name" value="Sig_transdc_resp-reg_receiver"/>
</dbReference>
<dbReference type="PRINTS" id="PR00038">
    <property type="entry name" value="HTHLUXR"/>
</dbReference>
<dbReference type="GO" id="GO:0000160">
    <property type="term" value="P:phosphorelay signal transduction system"/>
    <property type="evidence" value="ECO:0007669"/>
    <property type="project" value="InterPro"/>
</dbReference>
<organism evidence="8 9">
    <name type="scientific">Arachnia propionica</name>
    <dbReference type="NCBI Taxonomy" id="1750"/>
    <lineage>
        <taxon>Bacteria</taxon>
        <taxon>Bacillati</taxon>
        <taxon>Actinomycetota</taxon>
        <taxon>Actinomycetes</taxon>
        <taxon>Propionibacteriales</taxon>
        <taxon>Propionibacteriaceae</taxon>
        <taxon>Arachnia</taxon>
    </lineage>
</organism>
<dbReference type="PROSITE" id="PS50110">
    <property type="entry name" value="RESPONSE_REGULATORY"/>
    <property type="match status" value="1"/>
</dbReference>
<dbReference type="SMART" id="SM00421">
    <property type="entry name" value="HTH_LUXR"/>
    <property type="match status" value="1"/>
</dbReference>
<dbReference type="CDD" id="cd06170">
    <property type="entry name" value="LuxR_C_like"/>
    <property type="match status" value="1"/>
</dbReference>
<dbReference type="InterPro" id="IPR011006">
    <property type="entry name" value="CheY-like_superfamily"/>
</dbReference>
<dbReference type="Pfam" id="PF00072">
    <property type="entry name" value="Response_reg"/>
    <property type="match status" value="1"/>
</dbReference>
<accession>A0A3P1WSS9</accession>
<dbReference type="PROSITE" id="PS50043">
    <property type="entry name" value="HTH_LUXR_2"/>
    <property type="match status" value="1"/>
</dbReference>
<keyword evidence="1 5" id="KW-0597">Phosphoprotein</keyword>
<evidence type="ECO:0000259" key="6">
    <source>
        <dbReference type="PROSITE" id="PS50043"/>
    </source>
</evidence>
<dbReference type="AlphaFoldDB" id="A0A3P1WSS9"/>
<dbReference type="InterPro" id="IPR058245">
    <property type="entry name" value="NreC/VraR/RcsB-like_REC"/>
</dbReference>
<dbReference type="Gene3D" id="3.40.50.2300">
    <property type="match status" value="1"/>
</dbReference>
<gene>
    <name evidence="8" type="ORF">EII35_10545</name>
</gene>
<dbReference type="InterPro" id="IPR039420">
    <property type="entry name" value="WalR-like"/>
</dbReference>
<name>A0A3P1WSS9_9ACTN</name>
<dbReference type="CDD" id="cd17535">
    <property type="entry name" value="REC_NarL-like"/>
    <property type="match status" value="1"/>
</dbReference>
<evidence type="ECO:0000259" key="7">
    <source>
        <dbReference type="PROSITE" id="PS50110"/>
    </source>
</evidence>
<evidence type="ECO:0000256" key="2">
    <source>
        <dbReference type="ARBA" id="ARBA00023015"/>
    </source>
</evidence>
<feature type="modified residue" description="4-aspartylphosphate" evidence="5">
    <location>
        <position position="58"/>
    </location>
</feature>
<protein>
    <submittedName>
        <fullName evidence="8">DNA-binding response regulator</fullName>
    </submittedName>
</protein>
<comment type="caution">
    <text evidence="8">The sequence shown here is derived from an EMBL/GenBank/DDBJ whole genome shotgun (WGS) entry which is preliminary data.</text>
</comment>
<dbReference type="Pfam" id="PF00196">
    <property type="entry name" value="GerE"/>
    <property type="match status" value="1"/>
</dbReference>
<keyword evidence="2" id="KW-0805">Transcription regulation</keyword>